<dbReference type="EC" id="6.1.1.4" evidence="2"/>
<dbReference type="SUPFAM" id="SSF50677">
    <property type="entry name" value="ValRS/IleRS/LeuRS editing domain"/>
    <property type="match status" value="1"/>
</dbReference>
<evidence type="ECO:0000256" key="6">
    <source>
        <dbReference type="ARBA" id="ARBA00022917"/>
    </source>
</evidence>
<dbReference type="Proteomes" id="UP000562929">
    <property type="component" value="Unassembled WGS sequence"/>
</dbReference>
<keyword evidence="5 10" id="KW-0067">ATP-binding</keyword>
<dbReference type="PRINTS" id="PR00985">
    <property type="entry name" value="TRNASYNTHLEU"/>
</dbReference>
<dbReference type="InterPro" id="IPR009008">
    <property type="entry name" value="Val/Leu/Ile-tRNA-synth_edit"/>
</dbReference>
<comment type="caution">
    <text evidence="14">The sequence shown here is derived from an EMBL/GenBank/DDBJ whole genome shotgun (WGS) entry which is preliminary data.</text>
</comment>
<proteinExistence type="inferred from homology"/>
<comment type="similarity">
    <text evidence="1 10">Belongs to the class-I aminoacyl-tRNA synthetase family.</text>
</comment>
<evidence type="ECO:0000313" key="14">
    <source>
        <dbReference type="EMBL" id="KAF4585541.1"/>
    </source>
</evidence>
<name>A0A8H4VCH3_9HYPO</name>
<evidence type="ECO:0000256" key="7">
    <source>
        <dbReference type="ARBA" id="ARBA00023146"/>
    </source>
</evidence>
<accession>A0A8H4VCH3</accession>
<dbReference type="InterPro" id="IPR025709">
    <property type="entry name" value="Leu_tRNA-synth_edit"/>
</dbReference>
<feature type="domain" description="Aminoacyl-tRNA synthetase class Ia" evidence="11">
    <location>
        <begin position="62"/>
        <end position="240"/>
    </location>
</feature>
<evidence type="ECO:0000256" key="4">
    <source>
        <dbReference type="ARBA" id="ARBA00022741"/>
    </source>
</evidence>
<evidence type="ECO:0000259" key="11">
    <source>
        <dbReference type="Pfam" id="PF00133"/>
    </source>
</evidence>
<evidence type="ECO:0000259" key="13">
    <source>
        <dbReference type="Pfam" id="PF13603"/>
    </source>
</evidence>
<keyword evidence="4 10" id="KW-0547">Nucleotide-binding</keyword>
<dbReference type="Pfam" id="PF08264">
    <property type="entry name" value="Anticodon_1"/>
    <property type="match status" value="1"/>
</dbReference>
<evidence type="ECO:0000256" key="5">
    <source>
        <dbReference type="ARBA" id="ARBA00022840"/>
    </source>
</evidence>
<dbReference type="EMBL" id="JAACLJ010000005">
    <property type="protein sequence ID" value="KAF4585541.1"/>
    <property type="molecule type" value="Genomic_DNA"/>
</dbReference>
<keyword evidence="7 10" id="KW-0030">Aminoacyl-tRNA synthetase</keyword>
<organism evidence="14 15">
    <name type="scientific">Ophiocordyceps camponoti-floridani</name>
    <dbReference type="NCBI Taxonomy" id="2030778"/>
    <lineage>
        <taxon>Eukaryota</taxon>
        <taxon>Fungi</taxon>
        <taxon>Dikarya</taxon>
        <taxon>Ascomycota</taxon>
        <taxon>Pezizomycotina</taxon>
        <taxon>Sordariomycetes</taxon>
        <taxon>Hypocreomycetidae</taxon>
        <taxon>Hypocreales</taxon>
        <taxon>Ophiocordycipitaceae</taxon>
        <taxon>Ophiocordyceps</taxon>
    </lineage>
</organism>
<dbReference type="InterPro" id="IPR013155">
    <property type="entry name" value="M/V/L/I-tRNA-synth_anticd-bd"/>
</dbReference>
<dbReference type="PROSITE" id="PS00178">
    <property type="entry name" value="AA_TRNA_LIGASE_I"/>
    <property type="match status" value="1"/>
</dbReference>
<keyword evidence="3 10" id="KW-0436">Ligase</keyword>
<evidence type="ECO:0000259" key="12">
    <source>
        <dbReference type="Pfam" id="PF08264"/>
    </source>
</evidence>
<dbReference type="NCBIfam" id="TIGR00396">
    <property type="entry name" value="leuS_bact"/>
    <property type="match status" value="1"/>
</dbReference>
<dbReference type="InterPro" id="IPR009080">
    <property type="entry name" value="tRNAsynth_Ia_anticodon-bd"/>
</dbReference>
<feature type="domain" description="Leucyl-tRNA synthetase editing" evidence="13">
    <location>
        <begin position="245"/>
        <end position="436"/>
    </location>
</feature>
<dbReference type="Pfam" id="PF00133">
    <property type="entry name" value="tRNA-synt_1"/>
    <property type="match status" value="2"/>
</dbReference>
<dbReference type="GO" id="GO:0006429">
    <property type="term" value="P:leucyl-tRNA aminoacylation"/>
    <property type="evidence" value="ECO:0007669"/>
    <property type="project" value="InterPro"/>
</dbReference>
<dbReference type="InterPro" id="IPR002302">
    <property type="entry name" value="Leu-tRNA-ligase"/>
</dbReference>
<feature type="domain" description="Aminoacyl-tRNA synthetase class Ia" evidence="11">
    <location>
        <begin position="452"/>
        <end position="608"/>
    </location>
</feature>
<dbReference type="PANTHER" id="PTHR43740:SF2">
    <property type="entry name" value="LEUCINE--TRNA LIGASE, MITOCHONDRIAL"/>
    <property type="match status" value="1"/>
</dbReference>
<dbReference type="SUPFAM" id="SSF52374">
    <property type="entry name" value="Nucleotidylyl transferase"/>
    <property type="match status" value="1"/>
</dbReference>
<evidence type="ECO:0000256" key="1">
    <source>
        <dbReference type="ARBA" id="ARBA00005594"/>
    </source>
</evidence>
<feature type="domain" description="Methionyl/Valyl/Leucyl/Isoleucyl-tRNA synthetase anticodon-binding" evidence="12">
    <location>
        <begin position="757"/>
        <end position="875"/>
    </location>
</feature>
<protein>
    <recommendedName>
        <fullName evidence="2">leucine--tRNA ligase</fullName>
        <ecNumber evidence="2">6.1.1.4</ecNumber>
    </recommendedName>
    <alternativeName>
        <fullName evidence="8">Leucyl-tRNA synthetase</fullName>
    </alternativeName>
</protein>
<reference evidence="14 15" key="1">
    <citation type="journal article" date="2020" name="G3 (Bethesda)">
        <title>Genetic Underpinnings of Host Manipulation by Ophiocordyceps as Revealed by Comparative Transcriptomics.</title>
        <authorList>
            <person name="Will I."/>
            <person name="Das B."/>
            <person name="Trinh T."/>
            <person name="Brachmann A."/>
            <person name="Ohm R.A."/>
            <person name="de Bekker C."/>
        </authorList>
    </citation>
    <scope>NUCLEOTIDE SEQUENCE [LARGE SCALE GENOMIC DNA]</scope>
    <source>
        <strain evidence="14 15">EC05</strain>
    </source>
</reference>
<evidence type="ECO:0000256" key="10">
    <source>
        <dbReference type="RuleBase" id="RU363035"/>
    </source>
</evidence>
<evidence type="ECO:0000256" key="2">
    <source>
        <dbReference type="ARBA" id="ARBA00013164"/>
    </source>
</evidence>
<dbReference type="GO" id="GO:0005739">
    <property type="term" value="C:mitochondrion"/>
    <property type="evidence" value="ECO:0007669"/>
    <property type="project" value="TreeGrafter"/>
</dbReference>
<keyword evidence="15" id="KW-1185">Reference proteome</keyword>
<keyword evidence="6 10" id="KW-0648">Protein biosynthesis</keyword>
<dbReference type="InterPro" id="IPR001412">
    <property type="entry name" value="aa-tRNA-synth_I_CS"/>
</dbReference>
<dbReference type="InterPro" id="IPR014729">
    <property type="entry name" value="Rossmann-like_a/b/a_fold"/>
</dbReference>
<dbReference type="CDD" id="cd00812">
    <property type="entry name" value="LeuRS_core"/>
    <property type="match status" value="1"/>
</dbReference>
<evidence type="ECO:0000256" key="8">
    <source>
        <dbReference type="ARBA" id="ARBA00030520"/>
    </source>
</evidence>
<sequence length="931" mass="104324">MLLLRASRRVSSRRLFILRLPATARRCYFLNLPELDTKWRRVWESSPRPAKGSHKVVLPMFPYPSGSLHLGHLRVYTVADVVARFYRLRGHDVALPIGWDAFGLPAENAALLNSTHPRDWTTSNIDEMKQQLQLINGSWDWSREISTCDPSYYKHTQKLFLMLHERGLVYQAEAEVNWDPQDKTVLANEQVDSSGRSWRSGAKVDKIRLKQWFLRISHFRQALLDGLDTLAEQGAWPEHVLAQQRNWLGRSKGTTIKFPLMSLGAPVDLTVSVFTTRPETLFGAQYIALASTHPLVRRLADGDAELQAFLDTLPGLPPDSKVGYLLSQLRAINPLAYHQDTPNAAKEAMPIYVAPYVLGDYGEGAVMGVPGHDARDHDFWRTHRQDEPIRVVLAASEDESTTVMEKKPFLGSGIMTSQSGPFKGKSSAEAGQMLVRMLQEAGLAEQTEKWRLRDWLISRQRYWGTPIPIVHCESCGAVTVPEDQLPVTLPPVKPEDRNVDESLETTCPRCGGFARREADTMDTFVDSSWYYARFADPHNDNQPLSVEAAAKWLPIDVYIGGVEHAILHLLYARFMYKFLATTSLLGPPQADVTTAEPFKRLITQGMVQGKTYIDPDSGRFLRRDDMDLSDPEVPRVASTGAEATVRYEKMSKSKYNGVDATATITQYGADATRAHILFHAPVGEVLRWEEAQIKGIVRWLRRLHEHVIAAAAAAAAAVSPEQHHDVPVSDVLAAKYARQNDMSSADVKQFNTEVELWLKVQNTISSVSKSFEEVYSLNTVVSHLMSLTNAIVEYGPAVSPFIRREAADTLVRLAAPVVPAVAEECWSKLHPRRGTLEQTASFPVEDGTASGPIMRSRKMEFAVQINGKVRGTVQLRMPPEKLWGEALAKWLVEAIVTSEQGRRFREGGMYDLRKAKRVVAVKGIHVISFVL</sequence>
<dbReference type="AlphaFoldDB" id="A0A8H4VCH3"/>
<dbReference type="Pfam" id="PF13603">
    <property type="entry name" value="tRNA-synt_1_2"/>
    <property type="match status" value="1"/>
</dbReference>
<dbReference type="Gene3D" id="1.10.730.10">
    <property type="entry name" value="Isoleucyl-tRNA Synthetase, Domain 1"/>
    <property type="match status" value="1"/>
</dbReference>
<dbReference type="GO" id="GO:0032543">
    <property type="term" value="P:mitochondrial translation"/>
    <property type="evidence" value="ECO:0007669"/>
    <property type="project" value="TreeGrafter"/>
</dbReference>
<comment type="catalytic activity">
    <reaction evidence="9">
        <text>tRNA(Leu) + L-leucine + ATP = L-leucyl-tRNA(Leu) + AMP + diphosphate</text>
        <dbReference type="Rhea" id="RHEA:11688"/>
        <dbReference type="Rhea" id="RHEA-COMP:9613"/>
        <dbReference type="Rhea" id="RHEA-COMP:9622"/>
        <dbReference type="ChEBI" id="CHEBI:30616"/>
        <dbReference type="ChEBI" id="CHEBI:33019"/>
        <dbReference type="ChEBI" id="CHEBI:57427"/>
        <dbReference type="ChEBI" id="CHEBI:78442"/>
        <dbReference type="ChEBI" id="CHEBI:78494"/>
        <dbReference type="ChEBI" id="CHEBI:456215"/>
        <dbReference type="EC" id="6.1.1.4"/>
    </reaction>
</comment>
<dbReference type="OrthoDB" id="15954at2759"/>
<gene>
    <name evidence="14" type="ORF">GQ602_004846</name>
</gene>
<evidence type="ECO:0000256" key="3">
    <source>
        <dbReference type="ARBA" id="ARBA00022598"/>
    </source>
</evidence>
<evidence type="ECO:0000313" key="15">
    <source>
        <dbReference type="Proteomes" id="UP000562929"/>
    </source>
</evidence>
<dbReference type="PANTHER" id="PTHR43740">
    <property type="entry name" value="LEUCYL-TRNA SYNTHETASE"/>
    <property type="match status" value="1"/>
</dbReference>
<dbReference type="GO" id="GO:0002161">
    <property type="term" value="F:aminoacyl-tRNA deacylase activity"/>
    <property type="evidence" value="ECO:0007669"/>
    <property type="project" value="InterPro"/>
</dbReference>
<dbReference type="SUPFAM" id="SSF47323">
    <property type="entry name" value="Anticodon-binding domain of a subclass of class I aminoacyl-tRNA synthetases"/>
    <property type="match status" value="1"/>
</dbReference>
<dbReference type="GO" id="GO:0005524">
    <property type="term" value="F:ATP binding"/>
    <property type="evidence" value="ECO:0007669"/>
    <property type="project" value="UniProtKB-KW"/>
</dbReference>
<dbReference type="FunFam" id="3.40.50.620:FF:000003">
    <property type="entry name" value="Leucine--tRNA ligase"/>
    <property type="match status" value="1"/>
</dbReference>
<dbReference type="FunFam" id="3.90.740.10:FF:000034">
    <property type="entry name" value="Leucine--tRNA ligase, mitochondrial"/>
    <property type="match status" value="1"/>
</dbReference>
<evidence type="ECO:0000256" key="9">
    <source>
        <dbReference type="ARBA" id="ARBA00047469"/>
    </source>
</evidence>
<dbReference type="Gene3D" id="3.40.50.620">
    <property type="entry name" value="HUPs"/>
    <property type="match status" value="2"/>
</dbReference>
<dbReference type="InterPro" id="IPR002300">
    <property type="entry name" value="aa-tRNA-synth_Ia"/>
</dbReference>
<dbReference type="GO" id="GO:0004823">
    <property type="term" value="F:leucine-tRNA ligase activity"/>
    <property type="evidence" value="ECO:0007669"/>
    <property type="project" value="UniProtKB-EC"/>
</dbReference>